<dbReference type="AlphaFoldDB" id="A0A1Q8CQE6"/>
<evidence type="ECO:0000259" key="1">
    <source>
        <dbReference type="Pfam" id="PF13619"/>
    </source>
</evidence>
<reference evidence="2 3" key="1">
    <citation type="submission" date="2016-12" db="EMBL/GenBank/DDBJ databases">
        <title>The draft genome sequence of Actinophytocola sp. 11-183.</title>
        <authorList>
            <person name="Wang W."/>
            <person name="Yuan L."/>
        </authorList>
    </citation>
    <scope>NUCLEOTIDE SEQUENCE [LARGE SCALE GENOMIC DNA]</scope>
    <source>
        <strain evidence="2 3">11-183</strain>
    </source>
</reference>
<dbReference type="OrthoDB" id="8450910at2"/>
<gene>
    <name evidence="2" type="ORF">BU204_16065</name>
</gene>
<evidence type="ECO:0000313" key="2">
    <source>
        <dbReference type="EMBL" id="OLF16568.1"/>
    </source>
</evidence>
<organism evidence="2 3">
    <name type="scientific">Actinophytocola xanthii</name>
    <dbReference type="NCBI Taxonomy" id="1912961"/>
    <lineage>
        <taxon>Bacteria</taxon>
        <taxon>Bacillati</taxon>
        <taxon>Actinomycetota</taxon>
        <taxon>Actinomycetes</taxon>
        <taxon>Pseudonocardiales</taxon>
        <taxon>Pseudonocardiaceae</taxon>
    </lineage>
</organism>
<protein>
    <recommendedName>
        <fullName evidence="1">KTSC domain-containing protein</fullName>
    </recommendedName>
</protein>
<proteinExistence type="predicted"/>
<dbReference type="Proteomes" id="UP000185596">
    <property type="component" value="Unassembled WGS sequence"/>
</dbReference>
<sequence>MHRQAVDSSVLVEVGYDRSRRVLEVKLVNGSVYQYLGVPPKDFFGLLAAESQGRFYNLRIKPNYDYREVNG</sequence>
<dbReference type="STRING" id="1912961.BU204_16065"/>
<feature type="domain" description="KTSC" evidence="1">
    <location>
        <begin position="7"/>
        <end position="64"/>
    </location>
</feature>
<dbReference type="RefSeq" id="WP_075126492.1">
    <property type="nucleotide sequence ID" value="NZ_MSIE01000028.1"/>
</dbReference>
<dbReference type="InterPro" id="IPR025309">
    <property type="entry name" value="KTSC_dom"/>
</dbReference>
<name>A0A1Q8CQE6_9PSEU</name>
<accession>A0A1Q8CQE6</accession>
<comment type="caution">
    <text evidence="2">The sequence shown here is derived from an EMBL/GenBank/DDBJ whole genome shotgun (WGS) entry which is preliminary data.</text>
</comment>
<dbReference type="EMBL" id="MSIE01000028">
    <property type="protein sequence ID" value="OLF16568.1"/>
    <property type="molecule type" value="Genomic_DNA"/>
</dbReference>
<evidence type="ECO:0000313" key="3">
    <source>
        <dbReference type="Proteomes" id="UP000185596"/>
    </source>
</evidence>
<dbReference type="Pfam" id="PF13619">
    <property type="entry name" value="KTSC"/>
    <property type="match status" value="1"/>
</dbReference>
<keyword evidence="3" id="KW-1185">Reference proteome</keyword>